<name>A0A9X2BCZ7_9BACL</name>
<evidence type="ECO:0000259" key="1">
    <source>
        <dbReference type="Pfam" id="PF14040"/>
    </source>
</evidence>
<accession>A0A9X2BCZ7</accession>
<dbReference type="InterPro" id="IPR029476">
    <property type="entry name" value="DNase_NucA_NucB"/>
</dbReference>
<dbReference type="Pfam" id="PF14040">
    <property type="entry name" value="DNase_NucA_NucB"/>
    <property type="match status" value="1"/>
</dbReference>
<sequence length="561" mass="63489">MSSAYRLIVSAALLLFLIIGIITPAEAHSSPEGGGYWLQSDKVKLKKATNLMKEGKSIERYSEKTIQEKTKKEVQTLEDLRNEDKQSNSAYESKMGPPMFTALGWEPPAFDYDHISTVEECRNNPASGSKTGYIKNHYSFCWSHVATYQIPRSCRFGFCTYDGVQIQFTEIGYGSNQSRKMRVYYSIDDILVTNPSLNGAKLKIDVVCQAKINAGDCKPDSKTPAIERTIAQWKNTNFGLKTFLSDAPPASDYNPDQIGYMDFWPKLTIKHAPKKFTKTIDGIKQRVRFDSAKYMFAFPDQHFWQGAIFSKTDSVLNVPITKAEFAPLKEAGEHWKFAMDHPEKTKPYKLGKKIPGALGDRPLTRMYTKRHPEEYAQNRAKTRSVCNKEFKGEDRTGKECDEFPFASTWEGSSTNGQDWFSVKLIPKESNNAAGRWLAAWYAYDRILDNDPFYVQVKAPVKVGTISSYGTPKPGQDHRSSDNFSLKNIPSYASKLKWIVTSGPKNAQFDVMHDDKLGFDETIFNDLKDGAITNIKTVKDIYLANPEKTNGKEFTVEIYAIP</sequence>
<dbReference type="EMBL" id="JAIWJX010000002">
    <property type="protein sequence ID" value="MCK6257424.1"/>
    <property type="molecule type" value="Genomic_DNA"/>
</dbReference>
<dbReference type="AlphaFoldDB" id="A0A9X2BCZ7"/>
<proteinExistence type="predicted"/>
<comment type="caution">
    <text evidence="2">The sequence shown here is derived from an EMBL/GenBank/DDBJ whole genome shotgun (WGS) entry which is preliminary data.</text>
</comment>
<protein>
    <recommendedName>
        <fullName evidence="1">Deoxyribonuclease NucA/NucB domain-containing protein</fullName>
    </recommendedName>
</protein>
<dbReference type="RefSeq" id="WP_248252923.1">
    <property type="nucleotide sequence ID" value="NZ_JAIWJX010000002.1"/>
</dbReference>
<reference evidence="2" key="1">
    <citation type="submission" date="2021-09" db="EMBL/GenBank/DDBJ databases">
        <title>Genome analysis of Fictibacillus sp. KIGAM418 isolated from marine sediment.</title>
        <authorList>
            <person name="Seo M.-J."/>
            <person name="Cho E.-S."/>
            <person name="Hwang C.Y."/>
        </authorList>
    </citation>
    <scope>NUCLEOTIDE SEQUENCE</scope>
    <source>
        <strain evidence="2">KIGAM418</strain>
    </source>
</reference>
<feature type="domain" description="Deoxyribonuclease NucA/NucB" evidence="1">
    <location>
        <begin position="362"/>
        <end position="454"/>
    </location>
</feature>
<keyword evidence="3" id="KW-1185">Reference proteome</keyword>
<evidence type="ECO:0000313" key="2">
    <source>
        <dbReference type="EMBL" id="MCK6257424.1"/>
    </source>
</evidence>
<gene>
    <name evidence="2" type="ORF">LCY76_12560</name>
</gene>
<organism evidence="2 3">
    <name type="scientific">Fictibacillus marinisediminis</name>
    <dbReference type="NCBI Taxonomy" id="2878389"/>
    <lineage>
        <taxon>Bacteria</taxon>
        <taxon>Bacillati</taxon>
        <taxon>Bacillota</taxon>
        <taxon>Bacilli</taxon>
        <taxon>Bacillales</taxon>
        <taxon>Fictibacillaceae</taxon>
        <taxon>Fictibacillus</taxon>
    </lineage>
</organism>
<dbReference type="Proteomes" id="UP001139011">
    <property type="component" value="Unassembled WGS sequence"/>
</dbReference>
<evidence type="ECO:0000313" key="3">
    <source>
        <dbReference type="Proteomes" id="UP001139011"/>
    </source>
</evidence>